<dbReference type="AlphaFoldDB" id="A0A5R9B8D0"/>
<accession>A0A5R9B8D0</accession>
<evidence type="ECO:0000313" key="3">
    <source>
        <dbReference type="Proteomes" id="UP000310458"/>
    </source>
</evidence>
<name>A0A5R9B8D0_9MICC</name>
<dbReference type="OrthoDB" id="5126363at2"/>
<gene>
    <name evidence="2" type="ORF">FEF26_12130</name>
</gene>
<feature type="transmembrane region" description="Helical" evidence="1">
    <location>
        <begin position="12"/>
        <end position="29"/>
    </location>
</feature>
<feature type="transmembrane region" description="Helical" evidence="1">
    <location>
        <begin position="35"/>
        <end position="58"/>
    </location>
</feature>
<reference evidence="2 3" key="1">
    <citation type="submission" date="2019-05" db="EMBL/GenBank/DDBJ databases">
        <title>Nesterenkonia sp. GY074 isolated from the Southern Atlantic Ocean.</title>
        <authorList>
            <person name="Zhang G."/>
        </authorList>
    </citation>
    <scope>NUCLEOTIDE SEQUENCE [LARGE SCALE GENOMIC DNA]</scope>
    <source>
        <strain evidence="2 3">GY074</strain>
    </source>
</reference>
<organism evidence="2 3">
    <name type="scientific">Nesterenkonia salmonea</name>
    <dbReference type="NCBI Taxonomy" id="1804987"/>
    <lineage>
        <taxon>Bacteria</taxon>
        <taxon>Bacillati</taxon>
        <taxon>Actinomycetota</taxon>
        <taxon>Actinomycetes</taxon>
        <taxon>Micrococcales</taxon>
        <taxon>Micrococcaceae</taxon>
        <taxon>Nesterenkonia</taxon>
    </lineage>
</organism>
<keyword evidence="1" id="KW-1133">Transmembrane helix</keyword>
<protein>
    <submittedName>
        <fullName evidence="2">Uncharacterized protein</fullName>
    </submittedName>
</protein>
<dbReference type="Proteomes" id="UP000310458">
    <property type="component" value="Unassembled WGS sequence"/>
</dbReference>
<keyword evidence="1" id="KW-0812">Transmembrane</keyword>
<evidence type="ECO:0000313" key="2">
    <source>
        <dbReference type="EMBL" id="TLP94256.1"/>
    </source>
</evidence>
<keyword evidence="1" id="KW-0472">Membrane</keyword>
<sequence>METPQKAPDTAVWYFIGATFMFALGPMVFSAGDPGAWQVAVFVILGMVVMACGVVVFVRERRRRKQTRGR</sequence>
<comment type="caution">
    <text evidence="2">The sequence shown here is derived from an EMBL/GenBank/DDBJ whole genome shotgun (WGS) entry which is preliminary data.</text>
</comment>
<dbReference type="EMBL" id="VAVZ01000036">
    <property type="protein sequence ID" value="TLP94256.1"/>
    <property type="molecule type" value="Genomic_DNA"/>
</dbReference>
<keyword evidence="3" id="KW-1185">Reference proteome</keyword>
<evidence type="ECO:0000256" key="1">
    <source>
        <dbReference type="SAM" id="Phobius"/>
    </source>
</evidence>
<proteinExistence type="predicted"/>
<dbReference type="RefSeq" id="WP_138253805.1">
    <property type="nucleotide sequence ID" value="NZ_VAVZ01000036.1"/>
</dbReference>